<dbReference type="eggNOG" id="ENOG502R406">
    <property type="taxonomic scope" value="Eukaryota"/>
</dbReference>
<dbReference type="EnsemblPlants" id="OPUNC03G03390.1">
    <property type="protein sequence ID" value="OPUNC03G03390.1"/>
    <property type="gene ID" value="OPUNC03G03390"/>
</dbReference>
<dbReference type="HOGENOM" id="CLU_018267_2_0_1"/>
<dbReference type="OMA" id="EWILPFN"/>
<keyword evidence="2" id="KW-1185">Reference proteome</keyword>
<evidence type="ECO:0000313" key="1">
    <source>
        <dbReference type="EnsemblPlants" id="OPUNC03G03390.1"/>
    </source>
</evidence>
<reference evidence="1" key="1">
    <citation type="submission" date="2015-04" db="UniProtKB">
        <authorList>
            <consortium name="EnsemblPlants"/>
        </authorList>
    </citation>
    <scope>IDENTIFICATION</scope>
</reference>
<reference evidence="1" key="2">
    <citation type="submission" date="2018-05" db="EMBL/GenBank/DDBJ databases">
        <title>OpunRS2 (Oryza punctata Reference Sequence Version 2).</title>
        <authorList>
            <person name="Zhang J."/>
            <person name="Kudrna D."/>
            <person name="Lee S."/>
            <person name="Talag J."/>
            <person name="Welchert J."/>
            <person name="Wing R.A."/>
        </authorList>
    </citation>
    <scope>NUCLEOTIDE SEQUENCE [LARGE SCALE GENOMIC DNA]</scope>
</reference>
<accession>A0A0E0K8S2</accession>
<sequence>MPSQGPACGFPILTLGPDSRPKRNPSIPLNAPWQFCSGAVEHRADLATQAAAYRSQDTTRNLFGSWEFHLLADALLEQKPCWSKPVPIDSTMSLSRRFLNMIVGNFSLGFRSLCCIDLTRQRFFEPSLPPPPATWGGSKSAVAHDSTPLTPGGAAALMMEQFQLPDPILRFETSAEQCRWSIDCFPLADCKVLTVDQSGRSLLFDAKERHLVTMPNLHKPKWNPISLFVPNADSGDGGKLFVMERKPRLEVNSRMQTSNQFEAFVYRKPTFPDSCLCQLLPPLPYLRDHMYRHGCHEITAYGVVDGGSQVCISVEHVGTYCLDTLSHTWSKFGHWTLPFHGKFEYVPELKLWFGFSADDHNRLAAADLSSMDSQPQLVGSWKYLEPHVEWQELDDAQLVNLGFGRFCIARFFHTYDFLNYDFTDKSVGESFVVLTSVEVTPSVHNGNCSGSGSSNGEAKLEMITHKSLCRMADHIGIYSVF</sequence>
<dbReference type="Pfam" id="PF07893">
    <property type="entry name" value="DUF1668"/>
    <property type="match status" value="1"/>
</dbReference>
<dbReference type="Proteomes" id="UP000026962">
    <property type="component" value="Chromosome 3"/>
</dbReference>
<dbReference type="InterPro" id="IPR012871">
    <property type="entry name" value="DUF1668_ORYSA"/>
</dbReference>
<evidence type="ECO:0000313" key="2">
    <source>
        <dbReference type="Proteomes" id="UP000026962"/>
    </source>
</evidence>
<proteinExistence type="predicted"/>
<dbReference type="PANTHER" id="PTHR33085:SF145">
    <property type="entry name" value="OS05G0302200 PROTEIN"/>
    <property type="match status" value="1"/>
</dbReference>
<organism evidence="1">
    <name type="scientific">Oryza punctata</name>
    <name type="common">Red rice</name>
    <dbReference type="NCBI Taxonomy" id="4537"/>
    <lineage>
        <taxon>Eukaryota</taxon>
        <taxon>Viridiplantae</taxon>
        <taxon>Streptophyta</taxon>
        <taxon>Embryophyta</taxon>
        <taxon>Tracheophyta</taxon>
        <taxon>Spermatophyta</taxon>
        <taxon>Magnoliopsida</taxon>
        <taxon>Liliopsida</taxon>
        <taxon>Poales</taxon>
        <taxon>Poaceae</taxon>
        <taxon>BOP clade</taxon>
        <taxon>Oryzoideae</taxon>
        <taxon>Oryzeae</taxon>
        <taxon>Oryzinae</taxon>
        <taxon>Oryza</taxon>
    </lineage>
</organism>
<protein>
    <submittedName>
        <fullName evidence="1">Uncharacterized protein</fullName>
    </submittedName>
</protein>
<name>A0A0E0K8S2_ORYPU</name>
<dbReference type="Gramene" id="OPUNC03G03390.1">
    <property type="protein sequence ID" value="OPUNC03G03390.1"/>
    <property type="gene ID" value="OPUNC03G03390"/>
</dbReference>
<dbReference type="AlphaFoldDB" id="A0A0E0K8S2"/>
<dbReference type="PANTHER" id="PTHR33085">
    <property type="entry name" value="OS12G0113100 PROTEIN-RELATED"/>
    <property type="match status" value="1"/>
</dbReference>